<accession>A0A8J3JAC0</accession>
<evidence type="ECO:0000313" key="2">
    <source>
        <dbReference type="EMBL" id="GID12358.1"/>
    </source>
</evidence>
<organism evidence="2 3">
    <name type="scientific">Actinocatenispora rupis</name>
    <dbReference type="NCBI Taxonomy" id="519421"/>
    <lineage>
        <taxon>Bacteria</taxon>
        <taxon>Bacillati</taxon>
        <taxon>Actinomycetota</taxon>
        <taxon>Actinomycetes</taxon>
        <taxon>Micromonosporales</taxon>
        <taxon>Micromonosporaceae</taxon>
        <taxon>Actinocatenispora</taxon>
    </lineage>
</organism>
<dbReference type="EMBL" id="BOMB01000018">
    <property type="protein sequence ID" value="GID12358.1"/>
    <property type="molecule type" value="Genomic_DNA"/>
</dbReference>
<comment type="caution">
    <text evidence="2">The sequence shown here is derived from an EMBL/GenBank/DDBJ whole genome shotgun (WGS) entry which is preliminary data.</text>
</comment>
<dbReference type="InterPro" id="IPR037401">
    <property type="entry name" value="SnoaL-like"/>
</dbReference>
<dbReference type="RefSeq" id="WP_203658343.1">
    <property type="nucleotide sequence ID" value="NZ_BAAAZM010000009.1"/>
</dbReference>
<sequence>MDTNESEVRDLIRRRCEAAQAKDIDRLMSYYSPGIVYFDVVPPLRFTGTAEVRANFLRWFAGYEGLISLDTHDLTVAVHGDLAVASMLHLDSGTRKGGLQSAIWVRETSWYQRSNGAWLVTHEHISVPIDPASLRAWIPADKDQPA</sequence>
<name>A0A8J3JAC0_9ACTN</name>
<dbReference type="Gene3D" id="3.10.450.50">
    <property type="match status" value="1"/>
</dbReference>
<keyword evidence="3" id="KW-1185">Reference proteome</keyword>
<gene>
    <name evidence="2" type="ORF">Aru02nite_32470</name>
</gene>
<evidence type="ECO:0000259" key="1">
    <source>
        <dbReference type="Pfam" id="PF13474"/>
    </source>
</evidence>
<dbReference type="InterPro" id="IPR032710">
    <property type="entry name" value="NTF2-like_dom_sf"/>
</dbReference>
<feature type="domain" description="SnoaL-like" evidence="1">
    <location>
        <begin position="8"/>
        <end position="129"/>
    </location>
</feature>
<proteinExistence type="predicted"/>
<dbReference type="Pfam" id="PF13474">
    <property type="entry name" value="SnoaL_3"/>
    <property type="match status" value="1"/>
</dbReference>
<evidence type="ECO:0000313" key="3">
    <source>
        <dbReference type="Proteomes" id="UP000612808"/>
    </source>
</evidence>
<dbReference type="AlphaFoldDB" id="A0A8J3JAC0"/>
<dbReference type="SUPFAM" id="SSF54427">
    <property type="entry name" value="NTF2-like"/>
    <property type="match status" value="1"/>
</dbReference>
<dbReference type="Proteomes" id="UP000612808">
    <property type="component" value="Unassembled WGS sequence"/>
</dbReference>
<protein>
    <recommendedName>
        <fullName evidence="1">SnoaL-like domain-containing protein</fullName>
    </recommendedName>
</protein>
<reference evidence="2" key="1">
    <citation type="submission" date="2021-01" db="EMBL/GenBank/DDBJ databases">
        <title>Whole genome shotgun sequence of Actinocatenispora rupis NBRC 107355.</title>
        <authorList>
            <person name="Komaki H."/>
            <person name="Tamura T."/>
        </authorList>
    </citation>
    <scope>NUCLEOTIDE SEQUENCE</scope>
    <source>
        <strain evidence="2">NBRC 107355</strain>
    </source>
</reference>